<protein>
    <recommendedName>
        <fullName evidence="3">Fibronectin type III domain protein</fullName>
    </recommendedName>
</protein>
<proteinExistence type="predicted"/>
<dbReference type="Proteomes" id="UP000038083">
    <property type="component" value="Unassembled WGS sequence"/>
</dbReference>
<dbReference type="CDD" id="cd00063">
    <property type="entry name" value="FN3"/>
    <property type="match status" value="1"/>
</dbReference>
<gene>
    <name evidence="1" type="ORF">CCYN74_210093</name>
</gene>
<dbReference type="SUPFAM" id="SSF49265">
    <property type="entry name" value="Fibronectin type III"/>
    <property type="match status" value="1"/>
</dbReference>
<evidence type="ECO:0000313" key="1">
    <source>
        <dbReference type="EMBL" id="CEN37312.1"/>
    </source>
</evidence>
<reference evidence="1 2" key="1">
    <citation type="submission" date="2015-01" db="EMBL/GenBank/DDBJ databases">
        <authorList>
            <person name="MANFREDI Pablo"/>
        </authorList>
    </citation>
    <scope>NUCLEOTIDE SEQUENCE [LARGE SCALE GENOMIC DNA]</scope>
    <source>
        <strain evidence="1 2">Ccy74</strain>
    </source>
</reference>
<dbReference type="Gene3D" id="2.60.40.10">
    <property type="entry name" value="Immunoglobulins"/>
    <property type="match status" value="1"/>
</dbReference>
<name>A0A0B7HQE4_9FLAO</name>
<dbReference type="EMBL" id="CDOG01000014">
    <property type="protein sequence ID" value="CEN37312.1"/>
    <property type="molecule type" value="Genomic_DNA"/>
</dbReference>
<dbReference type="InterPro" id="IPR036116">
    <property type="entry name" value="FN3_sf"/>
</dbReference>
<organism evidence="1 2">
    <name type="scientific">Capnocytophaga cynodegmi</name>
    <dbReference type="NCBI Taxonomy" id="28189"/>
    <lineage>
        <taxon>Bacteria</taxon>
        <taxon>Pseudomonadati</taxon>
        <taxon>Bacteroidota</taxon>
        <taxon>Flavobacteriia</taxon>
        <taxon>Flavobacteriales</taxon>
        <taxon>Flavobacteriaceae</taxon>
        <taxon>Capnocytophaga</taxon>
    </lineage>
</organism>
<accession>A0A0B7HQE4</accession>
<evidence type="ECO:0008006" key="3">
    <source>
        <dbReference type="Google" id="ProtNLM"/>
    </source>
</evidence>
<dbReference type="InterPro" id="IPR013783">
    <property type="entry name" value="Ig-like_fold"/>
</dbReference>
<sequence length="1538" mass="174198">MRYIKYVILVWIVIQSSFLKAQQYPVDVQLFVTPPYQQSLRDYWATFEPKMQVYLLLKDLNSPIRNVALGFSLENVQGQPLAQTPNFLQPFQTQLTSGVRKTLSNIELKPLFAFENLQGVSEHFYNDLLPEGAYFMCFTAYDVATQTPLSAKARTLIQIRRYTPPLPTLPAKGEIISKKNQFQHLVFQWMLRDPAPFTQYEFTLKEVWDNSLSPDEAFISGRLVYQGKVPSNTILYGPDKPILLENKRYVWKVRAFTQNPNNPNQRQSFFHNNGESEAFYFDYVSHCEAPKFLTAITKDNTANIRWSTEPVRANTHSGENGGFYKILYREKGKNWKSQMSNHPQATLIGLKRGRNYVYKVGVACGLGQQTQGVFGEQTYLYSTEQEFVTPHKQNDSTSVQCGVKPEIRIRNREPLQEVLGVNETFVAGDFPVTVLRATGSNGVFSGEGYVQVPYLLDTKIKVKFDGIKINSERQLFEGKLVTTYDKTEKNVQFIQEGIGEVFGDAGVKTNKIDFEIAEIKKDENGRITVIGKPDEKTGIAPQITLPVGSDYQLSDASGKTWTLDEQGEVTSVGEKADTKLAQNQGKNNLPKGQPKPENFDVKWDFSQSAFAFDASGEIPYKALVKSKNDVFQVVIKQKDTLRYSFHFQTDKGLKVDSKKEKEGVFEISRKGLFDFGDEELWVVAKNAKTEKEEVIGKCMLVHLSEKEVNVTLIPTAENLQIDIDAIQRIYAKVGVKLHISIDKIFPITEKIDTKNAFGDLSTYSPEQQDIITQYKSQRTIKSDTYYVFVGKQEGSQVGYMRLGGQFGFALDGNSRTIAHELGHGIFRLEHPFKKDETKKGTFRTLMDYAQETTFAYSDWKQINDPALKIGFFGGQSEGALQQDEDILLRIAQAMQGLGGKAFLKCKECESESKKIEQNLEGEIITIDINSKKYYKCILGEHEDGAISFGLKGLNKNLSTNYDKTELNQYYEKFSSVIKANTQEGFLLVGDAQSVTKCDVALQFSGSFCGYEKNSRINKEDKAYIAGELENCFEDSVISELQKVLSNPFYKDVKLAVVVKHENTTHTLLSAGFQANENQDNAELTLHIDTSKKEHLGVERIAVSPKYLEKYVEKLQQEANRRGIEVDVQALRREVIKDLEGKETTSWFAKLAQKAKALYHDQIGTFAEAVLASQKIAKNVWEEGQINQSTWYSKNQEHEQWPEYAQFAPVVGGATDGVIDEIVGIPMAIKGIYGIMTDEEQRKAIANVFTKEGMNQLWEGLKAESQEIVSDNERLTHFGSKTVVQVAAMLVPGTQVNKSKKMMEALDKATDATKNLPQKVTTYLKKLSDANRYNPEILKSIEDLFAKIDPKILDKLVDVPGFDKVITDMAQHWKKFRGGKFQLEYFSKKIENLQGKLRFEAPQTLVIDGKEVARIYDATIENAGEITKYELKNWAGWYPSSIKNQFIKDIQSIEKLDELKWVFNTTSGVNKGNLKQKIISTLKKADGTPIEEIQKLFGEEDMFSKKVSKLFGVDIDNAKDLIQALDDEKIFNQIFEIVE</sequence>
<dbReference type="InterPro" id="IPR003961">
    <property type="entry name" value="FN3_dom"/>
</dbReference>
<evidence type="ECO:0000313" key="2">
    <source>
        <dbReference type="Proteomes" id="UP000038083"/>
    </source>
</evidence>
<dbReference type="RefSeq" id="WP_018279509.1">
    <property type="nucleotide sequence ID" value="NZ_CDOF01000046.1"/>
</dbReference>